<evidence type="ECO:0000313" key="3">
    <source>
        <dbReference type="Proteomes" id="UP000000428"/>
    </source>
</evidence>
<dbReference type="InterPro" id="IPR036390">
    <property type="entry name" value="WH_DNA-bd_sf"/>
</dbReference>
<dbReference type="HOGENOM" id="CLU_562468_0_0_11"/>
<gene>
    <name evidence="2" type="ORF">SAVERM_5541</name>
</gene>
<feature type="region of interest" description="Disordered" evidence="1">
    <location>
        <begin position="154"/>
        <end position="193"/>
    </location>
</feature>
<dbReference type="SUPFAM" id="SSF46785">
    <property type="entry name" value="Winged helix' DNA-binding domain"/>
    <property type="match status" value="1"/>
</dbReference>
<dbReference type="EMBL" id="BA000030">
    <property type="protein sequence ID" value="BAC73253.1"/>
    <property type="molecule type" value="Genomic_DNA"/>
</dbReference>
<reference evidence="2 3" key="2">
    <citation type="journal article" date="2003" name="Nat. Biotechnol.">
        <title>Complete genome sequence and comparative analysis of the industrial microorganism Streptomyces avermitilis.</title>
        <authorList>
            <person name="Ikeda H."/>
            <person name="Ishikawa J."/>
            <person name="Hanamoto A."/>
            <person name="Shinose M."/>
            <person name="Kikuchi H."/>
            <person name="Shiba T."/>
            <person name="Sakaki Y."/>
            <person name="Hattori M."/>
            <person name="Omura S."/>
        </authorList>
    </citation>
    <scope>NUCLEOTIDE SEQUENCE [LARGE SCALE GENOMIC DNA]</scope>
    <source>
        <strain evidence="3">ATCC 31267 / DSM 46492 / JCM 5070 / NBRC 14893 / NCIMB 12804 / NRRL 8165 / MA-4680</strain>
    </source>
</reference>
<dbReference type="KEGG" id="sma:SAVERM_5541"/>
<keyword evidence="3" id="KW-1185">Reference proteome</keyword>
<sequence>MVSGCLCWGPDATKPPGLVTPGAASEEFKFLGSRRLLHLSGPAVPAHLHETGTTLKNVANSSGSSPSGHVDLDAVNSLHLVEMAARSVGRSETLIEHLLSWQIETRPFLSGTRGLARWTNLSDKTVRATVGPEGGLSEFKFLWTRTRGSSSALAEERDSMEVRFRSNSGGDYRSTSPKDLQAPGGPLAGGLGDLDKKQGKEGAWWGNAVVTAAISERAQEVLANGLKTLSELDTMKGMEQKARTLRALDASLDVWSEVQGPDAPEFALGRQAWKLAVLCGLRDVTLSTDDIAGLLGLAPKSVRDLLARMTKAIPGLVRKVRQGRSFVYEIAWAQVFDEAMGDMYDERVSRHDIRNRRAAQDKALQATAARRGTGAGYLAYRLSMANPKRAEYLERNPLPEGADGAWRALVEAGDELALYEHLRAQEAEAGPVPSTPAVLVEEAKEVTSLNPLLGQPAQESLEAPQRIDPEVLAAMRARICASTYA</sequence>
<feature type="compositionally biased region" description="Basic and acidic residues" evidence="1">
    <location>
        <begin position="154"/>
        <end position="164"/>
    </location>
</feature>
<accession>Q82C13</accession>
<reference evidence="2 3" key="1">
    <citation type="journal article" date="2001" name="Proc. Natl. Acad. Sci. U.S.A.">
        <title>Genome sequence of an industrial microorganism Streptomyces avermitilis: deducing the ability of producing secondary metabolites.</title>
        <authorList>
            <person name="Omura S."/>
            <person name="Ikeda H."/>
            <person name="Ishikawa J."/>
            <person name="Hanamoto A."/>
            <person name="Takahashi C."/>
            <person name="Shinose M."/>
            <person name="Takahashi Y."/>
            <person name="Horikawa H."/>
            <person name="Nakazawa H."/>
            <person name="Osonoe T."/>
            <person name="Kikuchi H."/>
            <person name="Shiba T."/>
            <person name="Sakaki Y."/>
            <person name="Hattori M."/>
        </authorList>
    </citation>
    <scope>NUCLEOTIDE SEQUENCE [LARGE SCALE GENOMIC DNA]</scope>
    <source>
        <strain evidence="3">ATCC 31267 / DSM 46492 / JCM 5070 / NBRC 14893 / NCIMB 12804 / NRRL 8165 / MA-4680</strain>
    </source>
</reference>
<name>Q82C13_STRAW</name>
<dbReference type="AlphaFoldDB" id="Q82C13"/>
<reference evidence="2 3" key="3">
    <citation type="journal article" date="2014" name="J. Ind. Microbiol. Biotechnol.">
        <title>Genome mining of the Streptomyces avermitilis genome and development of genome-minimized hosts for heterologous expression of biosynthetic gene clusters.</title>
        <authorList>
            <person name="Ikeda H."/>
            <person name="Shin-ya K."/>
            <person name="Omura S."/>
        </authorList>
    </citation>
    <scope>NUCLEOTIDE SEQUENCE [LARGE SCALE GENOMIC DNA]</scope>
    <source>
        <strain evidence="3">ATCC 31267 / DSM 46492 / JCM 5070 / NBRC 14893 / NCIMB 12804 / NRRL 8165 / MA-4680</strain>
    </source>
</reference>
<dbReference type="Proteomes" id="UP000000428">
    <property type="component" value="Chromosome"/>
</dbReference>
<proteinExistence type="predicted"/>
<feature type="compositionally biased region" description="Polar residues" evidence="1">
    <location>
        <begin position="165"/>
        <end position="178"/>
    </location>
</feature>
<evidence type="ECO:0000313" key="2">
    <source>
        <dbReference type="EMBL" id="BAC73253.1"/>
    </source>
</evidence>
<organism evidence="2 3">
    <name type="scientific">Streptomyces avermitilis (strain ATCC 31267 / DSM 46492 / JCM 5070 / NBRC 14893 / NCIMB 12804 / NRRL 8165 / MA-4680)</name>
    <dbReference type="NCBI Taxonomy" id="227882"/>
    <lineage>
        <taxon>Bacteria</taxon>
        <taxon>Bacillati</taxon>
        <taxon>Actinomycetota</taxon>
        <taxon>Actinomycetes</taxon>
        <taxon>Kitasatosporales</taxon>
        <taxon>Streptomycetaceae</taxon>
        <taxon>Streptomyces</taxon>
    </lineage>
</organism>
<protein>
    <submittedName>
        <fullName evidence="2">Uncharacterized protein</fullName>
    </submittedName>
</protein>
<evidence type="ECO:0000256" key="1">
    <source>
        <dbReference type="SAM" id="MobiDB-lite"/>
    </source>
</evidence>